<dbReference type="Proteomes" id="UP000321085">
    <property type="component" value="Unassembled WGS sequence"/>
</dbReference>
<dbReference type="Gene3D" id="3.40.630.150">
    <property type="entry name" value="Malonyl-CoA decarboxylase, catalytic domain"/>
    <property type="match status" value="1"/>
</dbReference>
<protein>
    <submittedName>
        <fullName evidence="1">Uncharacterized protein</fullName>
    </submittedName>
</protein>
<sequence length="58" mass="6731">MSWFDPERSFSREASFMDLKQAQGLLVNYLYAFDEIEKDHRVFTRKGLVAHSPHSLAG</sequence>
<keyword evidence="2" id="KW-1185">Reference proteome</keyword>
<dbReference type="AlphaFoldDB" id="A0A512BU18"/>
<dbReference type="InterPro" id="IPR042303">
    <property type="entry name" value="Malonyl_CoA_deC_C_sf"/>
</dbReference>
<accession>A0A512BU18</accession>
<evidence type="ECO:0000313" key="2">
    <source>
        <dbReference type="Proteomes" id="UP000321085"/>
    </source>
</evidence>
<comment type="caution">
    <text evidence="1">The sequence shown here is derived from an EMBL/GenBank/DDBJ whole genome shotgun (WGS) entry which is preliminary data.</text>
</comment>
<name>A0A512BU18_9HYPH</name>
<dbReference type="EMBL" id="BJYU01000042">
    <property type="protein sequence ID" value="GEO15476.1"/>
    <property type="molecule type" value="Genomic_DNA"/>
</dbReference>
<proteinExistence type="predicted"/>
<gene>
    <name evidence="1" type="ORF">MAE02_31720</name>
</gene>
<organism evidence="1 2">
    <name type="scientific">Microvirga aerophila</name>
    <dbReference type="NCBI Taxonomy" id="670291"/>
    <lineage>
        <taxon>Bacteria</taxon>
        <taxon>Pseudomonadati</taxon>
        <taxon>Pseudomonadota</taxon>
        <taxon>Alphaproteobacteria</taxon>
        <taxon>Hyphomicrobiales</taxon>
        <taxon>Methylobacteriaceae</taxon>
        <taxon>Microvirga</taxon>
    </lineage>
</organism>
<reference evidence="1 2" key="1">
    <citation type="submission" date="2019-07" db="EMBL/GenBank/DDBJ databases">
        <title>Whole genome shotgun sequence of Microvirga aerophila NBRC 106136.</title>
        <authorList>
            <person name="Hosoyama A."/>
            <person name="Uohara A."/>
            <person name="Ohji S."/>
            <person name="Ichikawa N."/>
        </authorList>
    </citation>
    <scope>NUCLEOTIDE SEQUENCE [LARGE SCALE GENOMIC DNA]</scope>
    <source>
        <strain evidence="1 2">NBRC 106136</strain>
    </source>
</reference>
<evidence type="ECO:0000313" key="1">
    <source>
        <dbReference type="EMBL" id="GEO15476.1"/>
    </source>
</evidence>